<protein>
    <recommendedName>
        <fullName evidence="1">FBD domain-containing protein</fullName>
    </recommendedName>
</protein>
<dbReference type="SMART" id="SM00579">
    <property type="entry name" value="FBD"/>
    <property type="match status" value="1"/>
</dbReference>
<dbReference type="InterPro" id="IPR050232">
    <property type="entry name" value="FBL13/AtMIF1-like"/>
</dbReference>
<comment type="caution">
    <text evidence="2">The sequence shown here is derived from an EMBL/GenBank/DDBJ whole genome shotgun (WGS) entry which is preliminary data.</text>
</comment>
<dbReference type="AlphaFoldDB" id="A0AA41V812"/>
<gene>
    <name evidence="2" type="ORF">MKW94_011118</name>
</gene>
<dbReference type="InterPro" id="IPR032675">
    <property type="entry name" value="LRR_dom_sf"/>
</dbReference>
<dbReference type="PANTHER" id="PTHR31900:SF30">
    <property type="entry name" value="SUPERFAMILY PROTEIN, PUTATIVE-RELATED"/>
    <property type="match status" value="1"/>
</dbReference>
<dbReference type="Gene3D" id="3.80.10.10">
    <property type="entry name" value="Ribonuclease Inhibitor"/>
    <property type="match status" value="1"/>
</dbReference>
<evidence type="ECO:0000313" key="2">
    <source>
        <dbReference type="EMBL" id="MCL7034204.1"/>
    </source>
</evidence>
<name>A0AA41V812_PAPNU</name>
<organism evidence="2 3">
    <name type="scientific">Papaver nudicaule</name>
    <name type="common">Iceland poppy</name>
    <dbReference type="NCBI Taxonomy" id="74823"/>
    <lineage>
        <taxon>Eukaryota</taxon>
        <taxon>Viridiplantae</taxon>
        <taxon>Streptophyta</taxon>
        <taxon>Embryophyta</taxon>
        <taxon>Tracheophyta</taxon>
        <taxon>Spermatophyta</taxon>
        <taxon>Magnoliopsida</taxon>
        <taxon>Ranunculales</taxon>
        <taxon>Papaveraceae</taxon>
        <taxon>Papaveroideae</taxon>
        <taxon>Papaver</taxon>
    </lineage>
</organism>
<keyword evidence="3" id="KW-1185">Reference proteome</keyword>
<feature type="domain" description="FBD" evidence="1">
    <location>
        <begin position="152"/>
        <end position="242"/>
    </location>
</feature>
<dbReference type="Pfam" id="PF08387">
    <property type="entry name" value="FBD"/>
    <property type="match status" value="1"/>
</dbReference>
<dbReference type="PANTHER" id="PTHR31900">
    <property type="entry name" value="F-BOX/RNI SUPERFAMILY PROTEIN-RELATED"/>
    <property type="match status" value="1"/>
</dbReference>
<evidence type="ECO:0000313" key="3">
    <source>
        <dbReference type="Proteomes" id="UP001177140"/>
    </source>
</evidence>
<dbReference type="EMBL" id="JAJJMA010143135">
    <property type="protein sequence ID" value="MCL7034204.1"/>
    <property type="molecule type" value="Genomic_DNA"/>
</dbReference>
<dbReference type="InterPro" id="IPR006566">
    <property type="entry name" value="FBD"/>
</dbReference>
<dbReference type="SUPFAM" id="SSF52047">
    <property type="entry name" value="RNI-like"/>
    <property type="match status" value="1"/>
</dbReference>
<accession>A0AA41V812</accession>
<evidence type="ECO:0000259" key="1">
    <source>
        <dbReference type="SMART" id="SM00579"/>
    </source>
</evidence>
<sequence length="244" mass="28290">MEDLKVKIEAPNLMSFTFRGKLPEDFVVDSFPLLHDADLFYNRGDLESRLRPFDKSRIHPLSKFVMKLCNVKVLKISGAYFKILELAKVLPTCFPTFENLIHLEVYYICYLQMNTLLNFLEFSPNLESLVIGMVELSCHRDEEALTFNIVPRCLECLKSIEIQKFNGWPREMKVVEFVLKHARSLQTLILETSYTAENYIDPKARHTRKNLKPKKVEALNKQIMMQLGMSPWASTGCVIKFSSS</sequence>
<reference evidence="2" key="1">
    <citation type="submission" date="2022-03" db="EMBL/GenBank/DDBJ databases">
        <title>A functionally conserved STORR gene fusion in Papaver species that diverged 16.8 million years ago.</title>
        <authorList>
            <person name="Catania T."/>
        </authorList>
    </citation>
    <scope>NUCLEOTIDE SEQUENCE</scope>
    <source>
        <strain evidence="2">S-191538</strain>
    </source>
</reference>
<proteinExistence type="predicted"/>
<dbReference type="Proteomes" id="UP001177140">
    <property type="component" value="Unassembled WGS sequence"/>
</dbReference>